<evidence type="ECO:0000313" key="1">
    <source>
        <dbReference type="EMBL" id="AEF83701.1"/>
    </source>
</evidence>
<dbReference type="KEGG" id="tpi:TREPR_3801"/>
<dbReference type="HOGENOM" id="CLU_3318740_0_0_12"/>
<reference evidence="2" key="1">
    <citation type="submission" date="2009-12" db="EMBL/GenBank/DDBJ databases">
        <title>Complete sequence of Treponema primitia strain ZAS-2.</title>
        <authorList>
            <person name="Tetu S.G."/>
            <person name="Matson E."/>
            <person name="Ren Q."/>
            <person name="Seshadri R."/>
            <person name="Elbourne L."/>
            <person name="Hassan K.A."/>
            <person name="Durkin A."/>
            <person name="Radune D."/>
            <person name="Mohamoud Y."/>
            <person name="Shay R."/>
            <person name="Jin S."/>
            <person name="Zhang X."/>
            <person name="Lucey K."/>
            <person name="Ballor N.R."/>
            <person name="Ottesen E."/>
            <person name="Rosenthal R."/>
            <person name="Allen A."/>
            <person name="Leadbetter J.R."/>
            <person name="Paulsen I.T."/>
        </authorList>
    </citation>
    <scope>NUCLEOTIDE SEQUENCE [LARGE SCALE GENOMIC DNA]</scope>
    <source>
        <strain evidence="2">ATCC BAA-887 / DSM 12427 / ZAS-2</strain>
    </source>
</reference>
<dbReference type="AlphaFoldDB" id="F5YPP1"/>
<sequence length="39" mass="4441">MLFLNNPYTFLSFTVHGNSVQVVFLPREVNDKNTLSIGQ</sequence>
<name>F5YPP1_TREPZ</name>
<reference evidence="1 2" key="2">
    <citation type="journal article" date="2011" name="ISME J.">
        <title>RNA-seq reveals cooperative metabolic interactions between two termite-gut spirochete species in co-culture.</title>
        <authorList>
            <person name="Rosenthal A.Z."/>
            <person name="Matson E.G."/>
            <person name="Eldar A."/>
            <person name="Leadbetter J.R."/>
        </authorList>
    </citation>
    <scope>NUCLEOTIDE SEQUENCE [LARGE SCALE GENOMIC DNA]</scope>
    <source>
        <strain evidence="2">ATCC BAA-887 / DSM 12427 / ZAS-2</strain>
    </source>
</reference>
<organism evidence="1 2">
    <name type="scientific">Treponema primitia (strain ATCC BAA-887 / DSM 12427 / ZAS-2)</name>
    <dbReference type="NCBI Taxonomy" id="545694"/>
    <lineage>
        <taxon>Bacteria</taxon>
        <taxon>Pseudomonadati</taxon>
        <taxon>Spirochaetota</taxon>
        <taxon>Spirochaetia</taxon>
        <taxon>Spirochaetales</taxon>
        <taxon>Treponemataceae</taxon>
        <taxon>Treponema</taxon>
    </lineage>
</organism>
<proteinExistence type="predicted"/>
<evidence type="ECO:0000313" key="2">
    <source>
        <dbReference type="Proteomes" id="UP000009223"/>
    </source>
</evidence>
<dbReference type="EMBL" id="CP001843">
    <property type="protein sequence ID" value="AEF83701.1"/>
    <property type="molecule type" value="Genomic_DNA"/>
</dbReference>
<accession>F5YPP1</accession>
<dbReference type="STRING" id="545694.TREPR_3801"/>
<gene>
    <name evidence="1" type="ordered locus">TREPR_3801</name>
</gene>
<keyword evidence="2" id="KW-1185">Reference proteome</keyword>
<protein>
    <submittedName>
        <fullName evidence="1">Uncharacterized protein</fullName>
    </submittedName>
</protein>
<dbReference type="Proteomes" id="UP000009223">
    <property type="component" value="Chromosome"/>
</dbReference>